<reference evidence="2" key="1">
    <citation type="journal article" date="2023" name="Front. Plant Sci.">
        <title>Chromosomal-level genome assembly of Melastoma candidum provides insights into trichome evolution.</title>
        <authorList>
            <person name="Zhong Y."/>
            <person name="Wu W."/>
            <person name="Sun C."/>
            <person name="Zou P."/>
            <person name="Liu Y."/>
            <person name="Dai S."/>
            <person name="Zhou R."/>
        </authorList>
    </citation>
    <scope>NUCLEOTIDE SEQUENCE [LARGE SCALE GENOMIC DNA]</scope>
</reference>
<gene>
    <name evidence="1" type="ORF">MLD38_016610</name>
</gene>
<accession>A0ACB9QMC1</accession>
<organism evidence="1 2">
    <name type="scientific">Melastoma candidum</name>
    <dbReference type="NCBI Taxonomy" id="119954"/>
    <lineage>
        <taxon>Eukaryota</taxon>
        <taxon>Viridiplantae</taxon>
        <taxon>Streptophyta</taxon>
        <taxon>Embryophyta</taxon>
        <taxon>Tracheophyta</taxon>
        <taxon>Spermatophyta</taxon>
        <taxon>Magnoliopsida</taxon>
        <taxon>eudicotyledons</taxon>
        <taxon>Gunneridae</taxon>
        <taxon>Pentapetalae</taxon>
        <taxon>rosids</taxon>
        <taxon>malvids</taxon>
        <taxon>Myrtales</taxon>
        <taxon>Melastomataceae</taxon>
        <taxon>Melastomatoideae</taxon>
        <taxon>Melastomateae</taxon>
        <taxon>Melastoma</taxon>
    </lineage>
</organism>
<keyword evidence="2" id="KW-1185">Reference proteome</keyword>
<name>A0ACB9QMC1_9MYRT</name>
<dbReference type="EMBL" id="CM042884">
    <property type="protein sequence ID" value="KAI4367992.1"/>
    <property type="molecule type" value="Genomic_DNA"/>
</dbReference>
<comment type="caution">
    <text evidence="1">The sequence shown here is derived from an EMBL/GenBank/DDBJ whole genome shotgun (WGS) entry which is preliminary data.</text>
</comment>
<evidence type="ECO:0000313" key="1">
    <source>
        <dbReference type="EMBL" id="KAI4367992.1"/>
    </source>
</evidence>
<evidence type="ECO:0000313" key="2">
    <source>
        <dbReference type="Proteomes" id="UP001057402"/>
    </source>
</evidence>
<proteinExistence type="predicted"/>
<dbReference type="Proteomes" id="UP001057402">
    <property type="component" value="Chromosome 5"/>
</dbReference>
<protein>
    <submittedName>
        <fullName evidence="1">Uncharacterized protein</fullName>
    </submittedName>
</protein>
<sequence length="1179" mass="129285">MDPIPSSSPAQSWRTAFLTLRDETSTLPTRVSVDDLLHNLIFSNPSALIAAAPSLPHKEVTSDLIFLIELVSNASYRGLENVYSLYGPLYHLVRGACSRIPLDLNDSSWIIVLESFGKCLEVLLGKGFAKRAQSGSIRSMVDCLEILRCLIAANHQKSSLSENIELVKFLCRNIELYHLELYSVYGRGNNSSHASNERAPRFSALWDVHTLAFTMLGDACSRVGSSLPVDIRQLVIQVVRREMDVLASQNRVVEESLMSRYYAALFQCLHVLIADTKFFVADHVPSFIEALRKFITYGITSHGAEQYIPSVRRNMEDNATLSQQSEPRKTDRKPYRPPHLRKKDNSSAKLTKNHDIASTSDGGSSASDLMSSDSDYSENDGLERKCSTTQSSKVRVAAIVCIQDMCQADPKSFTSQWTMLLPTTDVLELRRFNPTLMTCLLFDPYLKARITAASAVAIMLSAPSSTFMQMAEYSHSSKRGSFTSLSSSIGEILLQLHKGITHLITRETHGGFLTSLFKILMLLLASTPYARLPDELLPATIKSLEENLEKGISFREDQNGHLAAAISCMSVALSASPSSSSVEKMLTVAMPKDYLSSPEKLGVVYTLLRYCEPTTNMATRLEAIQALRALIHNYPKVMLGSWQHISMLASTLLGGYGASNFGVLGEKVTSSIVKVLDEFLRAACGFKGIEDLMDDTLPEAPFTSDCVKIKKISSAPSIGAESSDEVNDHPEVGQDGTDRWCEAIEKYLPVALQHPSAVVRSSAITCFAGITSEVFCFLPMPKQKFVLSSIINAALEDRVPSVRSAACRAIGVTTCFPKISQSAEILHNFIHAVLMNTNHSLVAVRVTASWALANICNVLNHYVEAALPRDCDISGKNVRLLALFECALRLTNDVDKVKANAVRALGNLSRYVICSPLRCDGGVVLHPSSLRSSSGGDISDNDLQNNEKINPGSAAFAEGSLLMGRMVQAILSCVTTGNVKVQWNVCYAVSNLFRNGTLNLKDENWAPPIFSILLLLLRDSSNFKIKIQAAAALAVPASVGGYGSSFSDVVQGLEHVLENPSSTQISAPSSFSYRAALEKQLTFTMLHVLSLASGADIHSLQDFLVKKSSFLEDWLKGLCSSLMDSCGVDDVGGESQKKEIIFKAVSSLVEIYQKRNQRQIAERVEVKRGGIHIMYRLQR</sequence>